<dbReference type="SUPFAM" id="SSF56349">
    <property type="entry name" value="DNA breaking-rejoining enzymes"/>
    <property type="match status" value="1"/>
</dbReference>
<evidence type="ECO:0000256" key="1">
    <source>
        <dbReference type="ARBA" id="ARBA00023172"/>
    </source>
</evidence>
<accession>A0AAI9RZV9</accession>
<dbReference type="EMBL" id="VYQC01000009">
    <property type="protein sequence ID" value="KAA9044932.1"/>
    <property type="molecule type" value="Genomic_DNA"/>
</dbReference>
<dbReference type="AlphaFoldDB" id="A0AAI9RZV9"/>
<evidence type="ECO:0000313" key="3">
    <source>
        <dbReference type="EMBL" id="KAA9044932.1"/>
    </source>
</evidence>
<dbReference type="GO" id="GO:0003677">
    <property type="term" value="F:DNA binding"/>
    <property type="evidence" value="ECO:0007669"/>
    <property type="project" value="InterPro"/>
</dbReference>
<dbReference type="InterPro" id="IPR013762">
    <property type="entry name" value="Integrase-like_cat_sf"/>
</dbReference>
<dbReference type="InterPro" id="IPR011010">
    <property type="entry name" value="DNA_brk_join_enz"/>
</dbReference>
<evidence type="ECO:0000313" key="4">
    <source>
        <dbReference type="Proteomes" id="UP000327007"/>
    </source>
</evidence>
<keyword evidence="2" id="KW-0472">Membrane</keyword>
<organism evidence="3 4">
    <name type="scientific">Bacteroides xylanisolvens</name>
    <dbReference type="NCBI Taxonomy" id="371601"/>
    <lineage>
        <taxon>Bacteria</taxon>
        <taxon>Pseudomonadati</taxon>
        <taxon>Bacteroidota</taxon>
        <taxon>Bacteroidia</taxon>
        <taxon>Bacteroidales</taxon>
        <taxon>Bacteroidaceae</taxon>
        <taxon>Bacteroides</taxon>
    </lineage>
</organism>
<keyword evidence="2" id="KW-1133">Transmembrane helix</keyword>
<gene>
    <name evidence="3" type="ORF">F6S82_15915</name>
</gene>
<keyword evidence="1" id="KW-0233">DNA recombination</keyword>
<proteinExistence type="predicted"/>
<protein>
    <submittedName>
        <fullName evidence="3">Integrase</fullName>
    </submittedName>
</protein>
<name>A0AAI9RZV9_9BACE</name>
<sequence length="122" mass="13783">MPSFPKQAANSLVTETSQYFVFFCRSVCSAILAKCLIINVLRLIIVILFFIAFLNITYVARHTWATTAYYCEIHPGIISEAMGHSSITVTETYLKPFRSKKIDEANRQVLDFVKRSIVGVNA</sequence>
<feature type="transmembrane region" description="Helical" evidence="2">
    <location>
        <begin position="20"/>
        <end position="53"/>
    </location>
</feature>
<evidence type="ECO:0000256" key="2">
    <source>
        <dbReference type="SAM" id="Phobius"/>
    </source>
</evidence>
<dbReference type="GO" id="GO:0015074">
    <property type="term" value="P:DNA integration"/>
    <property type="evidence" value="ECO:0007669"/>
    <property type="project" value="InterPro"/>
</dbReference>
<dbReference type="GO" id="GO:0006310">
    <property type="term" value="P:DNA recombination"/>
    <property type="evidence" value="ECO:0007669"/>
    <property type="project" value="UniProtKB-KW"/>
</dbReference>
<keyword evidence="2" id="KW-0812">Transmembrane</keyword>
<dbReference type="Proteomes" id="UP000327007">
    <property type="component" value="Unassembled WGS sequence"/>
</dbReference>
<comment type="caution">
    <text evidence="3">The sequence shown here is derived from an EMBL/GenBank/DDBJ whole genome shotgun (WGS) entry which is preliminary data.</text>
</comment>
<reference evidence="4" key="1">
    <citation type="journal article" date="2018" name="J. Anim. Genet.">
        <title>Acquired interbacterial defense systems protect against interspecies antagonism in the human gut microbiome.</title>
        <authorList>
            <person name="Ross B.D."/>
            <person name="Verster A.J."/>
            <person name="Radey M.C."/>
            <person name="Schmidtke D.T."/>
            <person name="Pope C.E."/>
            <person name="Hoffman L.R."/>
            <person name="Hajjar A."/>
            <person name="Peterson S.B."/>
            <person name="Borenstein E."/>
            <person name="Mougous J."/>
        </authorList>
    </citation>
    <scope>NUCLEOTIDE SEQUENCE [LARGE SCALE GENOMIC DNA]</scope>
    <source>
        <strain evidence="4">H204</strain>
    </source>
</reference>
<dbReference type="Gene3D" id="1.10.443.10">
    <property type="entry name" value="Intergrase catalytic core"/>
    <property type="match status" value="1"/>
</dbReference>